<feature type="domain" description="Receptor L-domain" evidence="2">
    <location>
        <begin position="339"/>
        <end position="432"/>
    </location>
</feature>
<dbReference type="InterPro" id="IPR053079">
    <property type="entry name" value="SPS2_domain"/>
</dbReference>
<evidence type="ECO:0000313" key="3">
    <source>
        <dbReference type="EMBL" id="CCD69583.2"/>
    </source>
</evidence>
<feature type="domain" description="Receptor L-domain" evidence="2">
    <location>
        <begin position="52"/>
        <end position="143"/>
    </location>
</feature>
<dbReference type="OrthoDB" id="5860514at2759"/>
<name>Q966B5_CAEEL</name>
<sequence length="489" mass="55959">MLLIFLIFISIAQCAQELSDIEKIEQAYDCDPKCWFREAEVNSSTITQWPVNCTEVCGIMNFNAGSDLPVFELQTYFKNLRVLKGVLQFSYTKYASIEFLLSLEEIHCDAVTLGVSFSFNSNLEVLNFNNLTNITCDFYAYNNTILDGTEFCDRYADLALMFVYNNFKNCKGCVSDQLHSTELDKFRGCTAIVNTMFFMFFNVYTTQPPIDLSPLSDIQNISGCLNFYSTDLHDFSFFEKLENIKSNKYANVDINIFESYNLTRFRMPALKTIETTRDNFIINVEKVHDDFCFTPSEMLFFLKNEVIFSKIEAKICQNVTEEDGEDDCIFDGMSKLDNNCSDVLGKITIGSGDEAYVEKLRNVKNIYGGIRIENTNLTNLEFLGSLEYVASLNDSAVPFQISSNKLLQNASLPNLKRVFSTSRYQIGFQENGNDFLNSTACLFLMNQLFLTNVVFDGNECEAIDRTNQNNGANWIFRLNFFILLLWVSL</sequence>
<dbReference type="RefSeq" id="NP_503463.2">
    <property type="nucleotide sequence ID" value="NM_071062.2"/>
</dbReference>
<dbReference type="InterPro" id="IPR000494">
    <property type="entry name" value="Rcpt_L-dom"/>
</dbReference>
<dbReference type="InParanoid" id="Q966B5"/>
<evidence type="ECO:0000313" key="5">
    <source>
        <dbReference type="WormBase" id="Y46H3D.4"/>
    </source>
</evidence>
<feature type="chain" id="PRO_5005705545" evidence="1">
    <location>
        <begin position="18"/>
        <end position="489"/>
    </location>
</feature>
<keyword evidence="3" id="KW-0675">Receptor</keyword>
<dbReference type="AGR" id="WB:WBGene00021609"/>
<dbReference type="AlphaFoldDB" id="Q966B5"/>
<accession>Q966B5</accession>
<dbReference type="Proteomes" id="UP000001940">
    <property type="component" value="Chromosome V"/>
</dbReference>
<dbReference type="Pfam" id="PF01030">
    <property type="entry name" value="Recep_L_domain"/>
    <property type="match status" value="3"/>
</dbReference>
<dbReference type="PANTHER" id="PTHR21662">
    <property type="entry name" value="RECEPTOR PROTEIN-TYROSINE KINASE"/>
    <property type="match status" value="1"/>
</dbReference>
<dbReference type="GeneID" id="189969"/>
<keyword evidence="4" id="KW-1185">Reference proteome</keyword>
<feature type="domain" description="Receptor L-domain" evidence="2">
    <location>
        <begin position="189"/>
        <end position="300"/>
    </location>
</feature>
<dbReference type="EMBL" id="BX284605">
    <property type="protein sequence ID" value="CCD69583.2"/>
    <property type="molecule type" value="Genomic_DNA"/>
</dbReference>
<organism evidence="3 4">
    <name type="scientific">Caenorhabditis elegans</name>
    <dbReference type="NCBI Taxonomy" id="6239"/>
    <lineage>
        <taxon>Eukaryota</taxon>
        <taxon>Metazoa</taxon>
        <taxon>Ecdysozoa</taxon>
        <taxon>Nematoda</taxon>
        <taxon>Chromadorea</taxon>
        <taxon>Rhabditida</taxon>
        <taxon>Rhabditina</taxon>
        <taxon>Rhabditomorpha</taxon>
        <taxon>Rhabditoidea</taxon>
        <taxon>Rhabditidae</taxon>
        <taxon>Peloderinae</taxon>
        <taxon>Caenorhabditis</taxon>
    </lineage>
</organism>
<dbReference type="UCSC" id="Y46H3D.4">
    <property type="organism name" value="c. elegans"/>
</dbReference>
<dbReference type="PaxDb" id="6239-Y46H3D.4"/>
<feature type="signal peptide" evidence="1">
    <location>
        <begin position="1"/>
        <end position="17"/>
    </location>
</feature>
<keyword evidence="1" id="KW-0732">Signal</keyword>
<dbReference type="PANTHER" id="PTHR21662:SF23">
    <property type="entry name" value="RECEPTOR L-DOMAIN DOMAIN-CONTAINING PROTEIN"/>
    <property type="match status" value="1"/>
</dbReference>
<dbReference type="Gene3D" id="3.80.20.20">
    <property type="entry name" value="Receptor L-domain"/>
    <property type="match status" value="3"/>
</dbReference>
<dbReference type="InterPro" id="IPR036941">
    <property type="entry name" value="Rcpt_L-dom_sf"/>
</dbReference>
<dbReference type="WormBase" id="Y46H3D.4">
    <property type="protein sequence ID" value="CE50918"/>
    <property type="gene ID" value="WBGene00021609"/>
    <property type="gene designation" value="irld-17"/>
</dbReference>
<dbReference type="SUPFAM" id="SSF52058">
    <property type="entry name" value="L domain-like"/>
    <property type="match status" value="3"/>
</dbReference>
<reference evidence="3 4" key="1">
    <citation type="journal article" date="1998" name="Science">
        <title>Genome sequence of the nematode C. elegans: a platform for investigating biology.</title>
        <authorList>
            <consortium name="The C. elegans sequencing consortium"/>
            <person name="Sulson J.E."/>
            <person name="Waterston R."/>
        </authorList>
    </citation>
    <scope>NUCLEOTIDE SEQUENCE [LARGE SCALE GENOMIC DNA]</scope>
    <source>
        <strain evidence="3 4">Bristol N2</strain>
    </source>
</reference>
<dbReference type="HOGENOM" id="CLU_028064_2_0_1"/>
<dbReference type="CTD" id="189969"/>
<evidence type="ECO:0000256" key="1">
    <source>
        <dbReference type="SAM" id="SignalP"/>
    </source>
</evidence>
<dbReference type="eggNOG" id="ENOG502TG8H">
    <property type="taxonomic scope" value="Eukaryota"/>
</dbReference>
<dbReference type="OMA" id="TCDFYAY"/>
<gene>
    <name evidence="3 5" type="primary">irld-17</name>
    <name evidence="3" type="ORF">CELE_Y46H3D.4</name>
    <name evidence="5" type="ORF">Y46H3D.4</name>
</gene>
<dbReference type="FunCoup" id="Q966B5">
    <property type="interactions" value="2"/>
</dbReference>
<dbReference type="KEGG" id="cel:CELE_Y46H3D.4"/>
<evidence type="ECO:0000313" key="4">
    <source>
        <dbReference type="Proteomes" id="UP000001940"/>
    </source>
</evidence>
<proteinExistence type="predicted"/>
<evidence type="ECO:0000259" key="2">
    <source>
        <dbReference type="Pfam" id="PF01030"/>
    </source>
</evidence>
<protein>
    <submittedName>
        <fullName evidence="3">Receptor L-domain domain-containing protein</fullName>
    </submittedName>
</protein>
<dbReference type="SMR" id="Q966B5"/>